<feature type="domain" description="HTH crp-type" evidence="1">
    <location>
        <begin position="57"/>
        <end position="129"/>
    </location>
</feature>
<proteinExistence type="predicted"/>
<dbReference type="InterPro" id="IPR012318">
    <property type="entry name" value="HTH_CRP"/>
</dbReference>
<dbReference type="Pfam" id="PF13545">
    <property type="entry name" value="HTH_Crp_2"/>
    <property type="match status" value="1"/>
</dbReference>
<gene>
    <name evidence="2" type="ORF">STRCI_005205</name>
</gene>
<dbReference type="EMBL" id="CP114413">
    <property type="protein sequence ID" value="WAZ23835.1"/>
    <property type="molecule type" value="Genomic_DNA"/>
</dbReference>
<dbReference type="Proteomes" id="UP001164439">
    <property type="component" value="Chromosome"/>
</dbReference>
<name>A0ABY7KH25_9ACTN</name>
<dbReference type="InterPro" id="IPR014710">
    <property type="entry name" value="RmlC-like_jellyroll"/>
</dbReference>
<dbReference type="InterPro" id="IPR036390">
    <property type="entry name" value="WH_DNA-bd_sf"/>
</dbReference>
<keyword evidence="3" id="KW-1185">Reference proteome</keyword>
<organism evidence="2 3">
    <name type="scientific">Streptomyces cinnabarinus</name>
    <dbReference type="NCBI Taxonomy" id="67287"/>
    <lineage>
        <taxon>Bacteria</taxon>
        <taxon>Bacillati</taxon>
        <taxon>Actinomycetota</taxon>
        <taxon>Actinomycetes</taxon>
        <taxon>Kitasatosporales</taxon>
        <taxon>Streptomycetaceae</taxon>
        <taxon>Streptomyces</taxon>
    </lineage>
</organism>
<evidence type="ECO:0000259" key="1">
    <source>
        <dbReference type="PROSITE" id="PS51063"/>
    </source>
</evidence>
<evidence type="ECO:0000313" key="3">
    <source>
        <dbReference type="Proteomes" id="UP001164439"/>
    </source>
</evidence>
<accession>A0ABY7KH25</accession>
<protein>
    <submittedName>
        <fullName evidence="2">Helix-turn-helix domain-containing protein</fullName>
    </submittedName>
</protein>
<dbReference type="PROSITE" id="PS51063">
    <property type="entry name" value="HTH_CRP_2"/>
    <property type="match status" value="1"/>
</dbReference>
<reference evidence="2" key="1">
    <citation type="submission" date="2022-12" db="EMBL/GenBank/DDBJ databases">
        <authorList>
            <person name="Ruckert C."/>
            <person name="Busche T."/>
            <person name="Kalinowski J."/>
            <person name="Wittmann C."/>
        </authorList>
    </citation>
    <scope>NUCLEOTIDE SEQUENCE</scope>
    <source>
        <strain evidence="2">DSM 40467</strain>
    </source>
</reference>
<dbReference type="RefSeq" id="WP_269661379.1">
    <property type="nucleotide sequence ID" value="NZ_CP114413.1"/>
</dbReference>
<sequence>MRCAMPVIRGQIFCCCDTVEWQPPPPLTVIDDAPYGRRHVLRVLAGQARRHQEGITASATMPAAAGLAAWLPSEAASCASGNVTMPGSQQMLADLLEVARVTVNRALSRLRQDGLIEVNRHTITVLAPELLELRNRGGSTGRAP</sequence>
<dbReference type="Gene3D" id="2.60.120.10">
    <property type="entry name" value="Jelly Rolls"/>
    <property type="match status" value="1"/>
</dbReference>
<dbReference type="SMART" id="SM00419">
    <property type="entry name" value="HTH_CRP"/>
    <property type="match status" value="1"/>
</dbReference>
<evidence type="ECO:0000313" key="2">
    <source>
        <dbReference type="EMBL" id="WAZ23835.1"/>
    </source>
</evidence>
<dbReference type="SUPFAM" id="SSF46785">
    <property type="entry name" value="Winged helix' DNA-binding domain"/>
    <property type="match status" value="1"/>
</dbReference>